<dbReference type="EMBL" id="VHSG01000003">
    <property type="protein sequence ID" value="TQV85627.1"/>
    <property type="molecule type" value="Genomic_DNA"/>
</dbReference>
<sequence length="137" mass="15475">MIVANTKIDVVNPNENLVQILRDGSMDTLSRSEEVWKNADAYDRSHLVGCLQAKKPEDLHEASWEMHPDGDELLYLVSGSTKIYFDLPGGDHEVFLASESFCVVPQAVWHRFQWLMPVTLLFVTPVVGTQMKPYTAP</sequence>
<dbReference type="Proteomes" id="UP000319732">
    <property type="component" value="Unassembled WGS sequence"/>
</dbReference>
<keyword evidence="2" id="KW-1185">Reference proteome</keyword>
<comment type="caution">
    <text evidence="1">The sequence shown here is derived from an EMBL/GenBank/DDBJ whole genome shotgun (WGS) entry which is preliminary data.</text>
</comment>
<dbReference type="InterPro" id="IPR011051">
    <property type="entry name" value="RmlC_Cupin_sf"/>
</dbReference>
<name>A0A545U828_9GAMM</name>
<dbReference type="InterPro" id="IPR014710">
    <property type="entry name" value="RmlC-like_jellyroll"/>
</dbReference>
<accession>A0A545U828</accession>
<reference evidence="1 2" key="1">
    <citation type="submission" date="2019-06" db="EMBL/GenBank/DDBJ databases">
        <title>Whole genome sequence for Cellvibrionaceae sp. R142.</title>
        <authorList>
            <person name="Wang G."/>
        </authorList>
    </citation>
    <scope>NUCLEOTIDE SEQUENCE [LARGE SCALE GENOMIC DNA]</scope>
    <source>
        <strain evidence="1 2">R142</strain>
    </source>
</reference>
<evidence type="ECO:0008006" key="3">
    <source>
        <dbReference type="Google" id="ProtNLM"/>
    </source>
</evidence>
<dbReference type="Gene3D" id="2.60.120.10">
    <property type="entry name" value="Jelly Rolls"/>
    <property type="match status" value="1"/>
</dbReference>
<dbReference type="AlphaFoldDB" id="A0A545U828"/>
<dbReference type="OrthoDB" id="512358at2"/>
<evidence type="ECO:0000313" key="2">
    <source>
        <dbReference type="Proteomes" id="UP000319732"/>
    </source>
</evidence>
<proteinExistence type="predicted"/>
<gene>
    <name evidence="1" type="ORF">FKG94_01910</name>
</gene>
<dbReference type="RefSeq" id="WP_142902478.1">
    <property type="nucleotide sequence ID" value="NZ_ML660087.1"/>
</dbReference>
<protein>
    <recommendedName>
        <fullName evidence="3">Cupin domain-containing protein</fullName>
    </recommendedName>
</protein>
<evidence type="ECO:0000313" key="1">
    <source>
        <dbReference type="EMBL" id="TQV85627.1"/>
    </source>
</evidence>
<organism evidence="1 2">
    <name type="scientific">Exilibacterium tricleocarpae</name>
    <dbReference type="NCBI Taxonomy" id="2591008"/>
    <lineage>
        <taxon>Bacteria</taxon>
        <taxon>Pseudomonadati</taxon>
        <taxon>Pseudomonadota</taxon>
        <taxon>Gammaproteobacteria</taxon>
        <taxon>Cellvibrionales</taxon>
        <taxon>Cellvibrionaceae</taxon>
        <taxon>Exilibacterium</taxon>
    </lineage>
</organism>
<dbReference type="SUPFAM" id="SSF51182">
    <property type="entry name" value="RmlC-like cupins"/>
    <property type="match status" value="1"/>
</dbReference>